<dbReference type="Proteomes" id="UP000001542">
    <property type="component" value="Unassembled WGS sequence"/>
</dbReference>
<name>A2FBL4_TRIV3</name>
<proteinExistence type="predicted"/>
<dbReference type="KEGG" id="tva:4755483"/>
<sequence length="823" mass="96676">MLIPIQTDGTSNGDGNPKEIVPKEFTTNFVSFETGNYSLIIKKPKKRPEMIPLPSKSSTFKDYEIEILKWKKKFNKYSAKYIFPISASFTYSRIPIGVERAYVRGYKTPQLILSNNKIWLTEEILQGNNHPSTLELPFHARRKQFRFGDVFSEERKYGYFMIAYPPQAAMFDTYLEFEQAYEQWFENTNLLITRKNEFESRNIMQNKQQFVEFQPKKSPVNTNQMPDYKRFENLKVSNYKLLRNFIYTVKNGPIKEKPVNKENDIEEKLQKSSLLPKIFQKTPNYIEEYEQHGCDYISQEYESVKQKTSFLIKSLDTDTLMSKLIDRNGKVDTSRLIGTLSRLNPDLNGKDCFTFLKIISNQFITEEFSFLLRLTQNNYAFLMTGYIISKCFPSKKEFYAENVFPIIRDLTCDPIIIHSINVMAQNNIIEIFNEFFVKEYPDHAKHIKMLDEFYNGYTVQVAGLFKMFKLNITDFVHNDINLEKMKYIVPIYNVLLACDHEIAYQFLDSIPNFFTDLNKISKLSEPDYIKIIMPFIKVKDNLVLLFRILMKDMNDPSFETIGSLSLLSIKTMQWAFIMNIKNYPQMPSNYIPAFVNSLLAYRTPESSYAIHSICCYFQSKIFTSREDPQILNNVLQDLLIYLRDPSPNPYTIHSFGKLLYLKDAKDFMKNNVKCISYLLTLMRSNDTEIQQSAWRAFLFATGEHTKEIVNCLKSDSSLNNEFTLTITTLNARGIIELLLLIISIFDRRKRRKSSPTTFHIADETIELCKQIALSGFQIDEYITRLNIQTKHDNIYYKKRILSKFIKCYRDSLTMQNIFPLKYN</sequence>
<reference evidence="1" key="1">
    <citation type="submission" date="2006-10" db="EMBL/GenBank/DDBJ databases">
        <authorList>
            <person name="Amadeo P."/>
            <person name="Zhao Q."/>
            <person name="Wortman J."/>
            <person name="Fraser-Liggett C."/>
            <person name="Carlton J."/>
        </authorList>
    </citation>
    <scope>NUCLEOTIDE SEQUENCE</scope>
    <source>
        <strain evidence="1">G3</strain>
    </source>
</reference>
<dbReference type="InterPro" id="IPR016024">
    <property type="entry name" value="ARM-type_fold"/>
</dbReference>
<dbReference type="VEuPathDB" id="TrichDB:TVAG_280010"/>
<accession>A2FBL4</accession>
<evidence type="ECO:0000313" key="2">
    <source>
        <dbReference type="Proteomes" id="UP000001542"/>
    </source>
</evidence>
<organism evidence="1 2">
    <name type="scientific">Trichomonas vaginalis (strain ATCC PRA-98 / G3)</name>
    <dbReference type="NCBI Taxonomy" id="412133"/>
    <lineage>
        <taxon>Eukaryota</taxon>
        <taxon>Metamonada</taxon>
        <taxon>Parabasalia</taxon>
        <taxon>Trichomonadida</taxon>
        <taxon>Trichomonadidae</taxon>
        <taxon>Trichomonas</taxon>
    </lineage>
</organism>
<evidence type="ECO:0000313" key="1">
    <source>
        <dbReference type="EMBL" id="EAX97700.1"/>
    </source>
</evidence>
<dbReference type="InParanoid" id="A2FBL4"/>
<dbReference type="AlphaFoldDB" id="A2FBL4"/>
<protein>
    <submittedName>
        <fullName evidence="1">Uncharacterized protein</fullName>
    </submittedName>
</protein>
<keyword evidence="2" id="KW-1185">Reference proteome</keyword>
<gene>
    <name evidence="1" type="ORF">TVAG_280010</name>
</gene>
<reference evidence="1" key="2">
    <citation type="journal article" date="2007" name="Science">
        <title>Draft genome sequence of the sexually transmitted pathogen Trichomonas vaginalis.</title>
        <authorList>
            <person name="Carlton J.M."/>
            <person name="Hirt R.P."/>
            <person name="Silva J.C."/>
            <person name="Delcher A.L."/>
            <person name="Schatz M."/>
            <person name="Zhao Q."/>
            <person name="Wortman J.R."/>
            <person name="Bidwell S.L."/>
            <person name="Alsmark U.C.M."/>
            <person name="Besteiro S."/>
            <person name="Sicheritz-Ponten T."/>
            <person name="Noel C.J."/>
            <person name="Dacks J.B."/>
            <person name="Foster P.G."/>
            <person name="Simillion C."/>
            <person name="Van de Peer Y."/>
            <person name="Miranda-Saavedra D."/>
            <person name="Barton G.J."/>
            <person name="Westrop G.D."/>
            <person name="Mueller S."/>
            <person name="Dessi D."/>
            <person name="Fiori P.L."/>
            <person name="Ren Q."/>
            <person name="Paulsen I."/>
            <person name="Zhang H."/>
            <person name="Bastida-Corcuera F.D."/>
            <person name="Simoes-Barbosa A."/>
            <person name="Brown M.T."/>
            <person name="Hayes R.D."/>
            <person name="Mukherjee M."/>
            <person name="Okumura C.Y."/>
            <person name="Schneider R."/>
            <person name="Smith A.J."/>
            <person name="Vanacova S."/>
            <person name="Villalvazo M."/>
            <person name="Haas B.J."/>
            <person name="Pertea M."/>
            <person name="Feldblyum T.V."/>
            <person name="Utterback T.R."/>
            <person name="Shu C.L."/>
            <person name="Osoegawa K."/>
            <person name="de Jong P.J."/>
            <person name="Hrdy I."/>
            <person name="Horvathova L."/>
            <person name="Zubacova Z."/>
            <person name="Dolezal P."/>
            <person name="Malik S.B."/>
            <person name="Logsdon J.M. Jr."/>
            <person name="Henze K."/>
            <person name="Gupta A."/>
            <person name="Wang C.C."/>
            <person name="Dunne R.L."/>
            <person name="Upcroft J.A."/>
            <person name="Upcroft P."/>
            <person name="White O."/>
            <person name="Salzberg S.L."/>
            <person name="Tang P."/>
            <person name="Chiu C.-H."/>
            <person name="Lee Y.-S."/>
            <person name="Embley T.M."/>
            <person name="Coombs G.H."/>
            <person name="Mottram J.C."/>
            <person name="Tachezy J."/>
            <person name="Fraser-Liggett C.M."/>
            <person name="Johnson P.J."/>
        </authorList>
    </citation>
    <scope>NUCLEOTIDE SEQUENCE [LARGE SCALE GENOMIC DNA]</scope>
    <source>
        <strain evidence="1">G3</strain>
    </source>
</reference>
<dbReference type="SUPFAM" id="SSF48371">
    <property type="entry name" value="ARM repeat"/>
    <property type="match status" value="1"/>
</dbReference>
<dbReference type="RefSeq" id="XP_001310630.1">
    <property type="nucleotide sequence ID" value="XM_001310629.1"/>
</dbReference>
<dbReference type="VEuPathDB" id="TrichDB:TVAGG3_0809110"/>
<dbReference type="EMBL" id="DS113704">
    <property type="protein sequence ID" value="EAX97700.1"/>
    <property type="molecule type" value="Genomic_DNA"/>
</dbReference>